<dbReference type="InterPro" id="IPR000362">
    <property type="entry name" value="Fumarate_lyase_fam"/>
</dbReference>
<dbReference type="Gene3D" id="1.10.40.30">
    <property type="entry name" value="Fumarase/aspartase (C-terminal domain)"/>
    <property type="match status" value="1"/>
</dbReference>
<dbReference type="InterPro" id="IPR024083">
    <property type="entry name" value="Fumarase/histidase_N"/>
</dbReference>
<dbReference type="InterPro" id="IPR022761">
    <property type="entry name" value="Fumarate_lyase_N"/>
</dbReference>
<gene>
    <name evidence="5" type="primary">argH</name>
    <name evidence="7" type="ORF">SAMN04487941_0576</name>
</gene>
<dbReference type="PRINTS" id="PR00145">
    <property type="entry name" value="ARGSUCLYASE"/>
</dbReference>
<dbReference type="PROSITE" id="PS00163">
    <property type="entry name" value="FUMARATE_LYASES"/>
    <property type="match status" value="1"/>
</dbReference>
<dbReference type="InterPro" id="IPR009049">
    <property type="entry name" value="Argininosuccinate_lyase"/>
</dbReference>
<dbReference type="EC" id="4.3.2.1" evidence="3 5"/>
<keyword evidence="5" id="KW-0028">Amino-acid biosynthesis</keyword>
<keyword evidence="4 5" id="KW-0055">Arginine biosynthesis</keyword>
<comment type="pathway">
    <text evidence="2 5">Amino-acid biosynthesis; L-arginine biosynthesis; L-arginine from L-ornithine and carbamoyl phosphate: step 3/3.</text>
</comment>
<dbReference type="Gene3D" id="1.20.200.10">
    <property type="entry name" value="Fumarase/aspartase (Central domain)"/>
    <property type="match status" value="1"/>
</dbReference>
<dbReference type="AlphaFoldDB" id="A0A1I7FZ85"/>
<dbReference type="GO" id="GO:0042450">
    <property type="term" value="P:L-arginine biosynthetic process via ornithine"/>
    <property type="evidence" value="ECO:0007669"/>
    <property type="project" value="UniProtKB-UniRule"/>
</dbReference>
<organism evidence="7 8">
    <name type="scientific">Pontibacter akesuensis</name>
    <dbReference type="NCBI Taxonomy" id="388950"/>
    <lineage>
        <taxon>Bacteria</taxon>
        <taxon>Pseudomonadati</taxon>
        <taxon>Bacteroidota</taxon>
        <taxon>Cytophagia</taxon>
        <taxon>Cytophagales</taxon>
        <taxon>Hymenobacteraceae</taxon>
        <taxon>Pontibacter</taxon>
    </lineage>
</organism>
<evidence type="ECO:0000313" key="7">
    <source>
        <dbReference type="EMBL" id="SFU41366.1"/>
    </source>
</evidence>
<accession>A0A1I7FZ85</accession>
<dbReference type="Proteomes" id="UP000182491">
    <property type="component" value="Unassembled WGS sequence"/>
</dbReference>
<sequence length="444" mass="49710">MKLWQKSTAVAAEIEKFTVGRDAELDLELARFDVLGSLAHTQMLESIGLLTQGELTVLQAELKSIYSRIVAGTFEIEAGVEDIHSQVELDLTKQVGEAGKKIHSGRSRNDQVLLDLKLYFRHQLQETVNEVVALFNVLQAQSEKYKHVLLPGYTHLQVAMPSSFGLWFGAYAEGLVDDMQLLLAAYRITDKNPLGSAAGYGSSFPLNRQMTTDLLGFGTMNYNVVYAQMGRGKTERTVATALAAVAATLARMSMDLCLYMSQNFSFITLPAHLTTGSSIMPHKKNPDVFELLRGKCNKLQALPTEISMLLINLPSGYHRELQLLKENLFPAFAELKSCLQMMTYMAEQVQVREDILQEDKYRYLFSVDAVNELVLQGMPFRDAYKSVGERIDAETFHPPAAVTHTHEGSIGNLCNEQVALQLQQVLQEFQFERVQQAYEKLLAV</sequence>
<dbReference type="SUPFAM" id="SSF48557">
    <property type="entry name" value="L-aspartase-like"/>
    <property type="match status" value="1"/>
</dbReference>
<keyword evidence="5" id="KW-0963">Cytoplasm</keyword>
<evidence type="ECO:0000256" key="2">
    <source>
        <dbReference type="ARBA" id="ARBA00004941"/>
    </source>
</evidence>
<dbReference type="Pfam" id="PF00206">
    <property type="entry name" value="Lyase_1"/>
    <property type="match status" value="1"/>
</dbReference>
<protein>
    <recommendedName>
        <fullName evidence="3 5">Argininosuccinate lyase</fullName>
        <shortName evidence="5">ASAL</shortName>
        <ecNumber evidence="3 5">4.3.2.1</ecNumber>
    </recommendedName>
    <alternativeName>
        <fullName evidence="5">Arginosuccinase</fullName>
    </alternativeName>
</protein>
<dbReference type="EMBL" id="FPCA01000001">
    <property type="protein sequence ID" value="SFU41366.1"/>
    <property type="molecule type" value="Genomic_DNA"/>
</dbReference>
<dbReference type="OrthoDB" id="9769623at2"/>
<dbReference type="STRING" id="388950.GCA_001611675_03711"/>
<dbReference type="UniPathway" id="UPA00068">
    <property type="reaction ID" value="UER00114"/>
</dbReference>
<dbReference type="PRINTS" id="PR00149">
    <property type="entry name" value="FUMRATELYASE"/>
</dbReference>
<proteinExistence type="inferred from homology"/>
<name>A0A1I7FZ85_9BACT</name>
<evidence type="ECO:0000313" key="8">
    <source>
        <dbReference type="Proteomes" id="UP000182491"/>
    </source>
</evidence>
<keyword evidence="5 7" id="KW-0456">Lyase</keyword>
<dbReference type="RefSeq" id="WP_068839548.1">
    <property type="nucleotide sequence ID" value="NZ_BMXC01000001.1"/>
</dbReference>
<dbReference type="Gene3D" id="1.10.275.10">
    <property type="entry name" value="Fumarase/aspartase (N-terminal domain)"/>
    <property type="match status" value="1"/>
</dbReference>
<dbReference type="PANTHER" id="PTHR43814:SF1">
    <property type="entry name" value="ARGININOSUCCINATE LYASE"/>
    <property type="match status" value="1"/>
</dbReference>
<evidence type="ECO:0000256" key="5">
    <source>
        <dbReference type="HAMAP-Rule" id="MF_00006"/>
    </source>
</evidence>
<evidence type="ECO:0000256" key="3">
    <source>
        <dbReference type="ARBA" id="ARBA00012338"/>
    </source>
</evidence>
<evidence type="ECO:0000259" key="6">
    <source>
        <dbReference type="Pfam" id="PF00206"/>
    </source>
</evidence>
<dbReference type="GO" id="GO:0005829">
    <property type="term" value="C:cytosol"/>
    <property type="evidence" value="ECO:0007669"/>
    <property type="project" value="TreeGrafter"/>
</dbReference>
<feature type="domain" description="Fumarate lyase N-terminal" evidence="6">
    <location>
        <begin position="28"/>
        <end position="298"/>
    </location>
</feature>
<evidence type="ECO:0000256" key="4">
    <source>
        <dbReference type="ARBA" id="ARBA00022571"/>
    </source>
</evidence>
<dbReference type="GO" id="GO:0004056">
    <property type="term" value="F:argininosuccinate lyase activity"/>
    <property type="evidence" value="ECO:0007669"/>
    <property type="project" value="UniProtKB-UniRule"/>
</dbReference>
<comment type="similarity">
    <text evidence="5">Belongs to the lyase 1 family. Argininosuccinate lyase subfamily.</text>
</comment>
<comment type="catalytic activity">
    <reaction evidence="1 5">
        <text>2-(N(omega)-L-arginino)succinate = fumarate + L-arginine</text>
        <dbReference type="Rhea" id="RHEA:24020"/>
        <dbReference type="ChEBI" id="CHEBI:29806"/>
        <dbReference type="ChEBI" id="CHEBI:32682"/>
        <dbReference type="ChEBI" id="CHEBI:57472"/>
        <dbReference type="EC" id="4.3.2.1"/>
    </reaction>
</comment>
<dbReference type="NCBIfam" id="TIGR00838">
    <property type="entry name" value="argH"/>
    <property type="match status" value="1"/>
</dbReference>
<dbReference type="HAMAP" id="MF_00006">
    <property type="entry name" value="Arg_succ_lyase"/>
    <property type="match status" value="1"/>
</dbReference>
<comment type="subcellular location">
    <subcellularLocation>
        <location evidence="5">Cytoplasm</location>
    </subcellularLocation>
</comment>
<dbReference type="InterPro" id="IPR020557">
    <property type="entry name" value="Fumarate_lyase_CS"/>
</dbReference>
<dbReference type="InterPro" id="IPR008948">
    <property type="entry name" value="L-Aspartase-like"/>
</dbReference>
<dbReference type="PANTHER" id="PTHR43814">
    <property type="entry name" value="ARGININOSUCCINATE LYASE"/>
    <property type="match status" value="1"/>
</dbReference>
<evidence type="ECO:0000256" key="1">
    <source>
        <dbReference type="ARBA" id="ARBA00000985"/>
    </source>
</evidence>
<reference evidence="8" key="1">
    <citation type="submission" date="2016-10" db="EMBL/GenBank/DDBJ databases">
        <authorList>
            <person name="Varghese N."/>
        </authorList>
    </citation>
    <scope>NUCLEOTIDE SEQUENCE [LARGE SCALE GENOMIC DNA]</scope>
    <source>
        <strain evidence="8">DSM 18820</strain>
    </source>
</reference>
<keyword evidence="8" id="KW-1185">Reference proteome</keyword>